<sequence length="88" mass="10294">MINSIKKLSGQFLWGNTNKKNLKRESLSLREIEWTSTCSLQVELRIRTGEEEENGEPAQKDSRLRIEDSEEDKLPIVSRNDQSRNINY</sequence>
<protein>
    <submittedName>
        <fullName evidence="2">Uncharacterized protein</fullName>
    </submittedName>
</protein>
<comment type="caution">
    <text evidence="2">The sequence shown here is derived from an EMBL/GenBank/DDBJ whole genome shotgun (WGS) entry which is preliminary data.</text>
</comment>
<dbReference type="Proteomes" id="UP000826195">
    <property type="component" value="Unassembled WGS sequence"/>
</dbReference>
<name>A0AAV7IJF9_COTGL</name>
<dbReference type="EMBL" id="JAHXZJ010001119">
    <property type="protein sequence ID" value="KAH0553964.1"/>
    <property type="molecule type" value="Genomic_DNA"/>
</dbReference>
<dbReference type="AlphaFoldDB" id="A0AAV7IJF9"/>
<feature type="compositionally biased region" description="Basic and acidic residues" evidence="1">
    <location>
        <begin position="58"/>
        <end position="67"/>
    </location>
</feature>
<accession>A0AAV7IJF9</accession>
<keyword evidence="3" id="KW-1185">Reference proteome</keyword>
<organism evidence="2 3">
    <name type="scientific">Cotesia glomerata</name>
    <name type="common">Lepidopteran parasitic wasp</name>
    <name type="synonym">Apanteles glomeratus</name>
    <dbReference type="NCBI Taxonomy" id="32391"/>
    <lineage>
        <taxon>Eukaryota</taxon>
        <taxon>Metazoa</taxon>
        <taxon>Ecdysozoa</taxon>
        <taxon>Arthropoda</taxon>
        <taxon>Hexapoda</taxon>
        <taxon>Insecta</taxon>
        <taxon>Pterygota</taxon>
        <taxon>Neoptera</taxon>
        <taxon>Endopterygota</taxon>
        <taxon>Hymenoptera</taxon>
        <taxon>Apocrita</taxon>
        <taxon>Ichneumonoidea</taxon>
        <taxon>Braconidae</taxon>
        <taxon>Microgastrinae</taxon>
        <taxon>Cotesia</taxon>
    </lineage>
</organism>
<evidence type="ECO:0000313" key="2">
    <source>
        <dbReference type="EMBL" id="KAH0553964.1"/>
    </source>
</evidence>
<gene>
    <name evidence="2" type="ORF">KQX54_006506</name>
</gene>
<feature type="region of interest" description="Disordered" evidence="1">
    <location>
        <begin position="48"/>
        <end position="88"/>
    </location>
</feature>
<feature type="compositionally biased region" description="Polar residues" evidence="1">
    <location>
        <begin position="79"/>
        <end position="88"/>
    </location>
</feature>
<evidence type="ECO:0000313" key="3">
    <source>
        <dbReference type="Proteomes" id="UP000826195"/>
    </source>
</evidence>
<reference evidence="2 3" key="1">
    <citation type="journal article" date="2021" name="J. Hered.">
        <title>A chromosome-level genome assembly of the parasitoid wasp, Cotesia glomerata (Hymenoptera: Braconidae).</title>
        <authorList>
            <person name="Pinto B.J."/>
            <person name="Weis J.J."/>
            <person name="Gamble T."/>
            <person name="Ode P.J."/>
            <person name="Paul R."/>
            <person name="Zaspel J.M."/>
        </authorList>
    </citation>
    <scope>NUCLEOTIDE SEQUENCE [LARGE SCALE GENOMIC DNA]</scope>
    <source>
        <strain evidence="2">CgM1</strain>
    </source>
</reference>
<evidence type="ECO:0000256" key="1">
    <source>
        <dbReference type="SAM" id="MobiDB-lite"/>
    </source>
</evidence>
<proteinExistence type="predicted"/>